<reference evidence="1" key="1">
    <citation type="submission" date="2023-03" db="EMBL/GenBank/DDBJ databases">
        <authorList>
            <person name="Cremers G."/>
            <person name="Picone N."/>
        </authorList>
    </citation>
    <scope>NUCLEOTIDE SEQUENCE</scope>
    <source>
        <strain evidence="1">Sample_alias</strain>
    </source>
</reference>
<name>A0ABM9IAA8_9BACT</name>
<keyword evidence="2" id="KW-1185">Reference proteome</keyword>
<evidence type="ECO:0000313" key="1">
    <source>
        <dbReference type="EMBL" id="CAI9084584.1"/>
    </source>
</evidence>
<dbReference type="Proteomes" id="UP001161497">
    <property type="component" value="Chromosome"/>
</dbReference>
<proteinExistence type="predicted"/>
<dbReference type="RefSeq" id="WP_009058132.1">
    <property type="nucleotide sequence ID" value="NZ_JAHXRZ010000003.1"/>
</dbReference>
<accession>A0ABM9IAA8</accession>
<sequence length="169" mass="19539">MSNDNNSIICLNINKVRDFISSLFKDEYPTCLFSGVLQLNDYQEALEQSKAMPIKIFVGIDGTPEFERIDPLLFERVDTLPFLFNVKISWIVTILADRKRIGMPTIIQKIDEIVNTIRREIGSRYFVKENYADSPTNLEDSGILTDVGTRDAELFQRNIAWQQRFRVAI</sequence>
<evidence type="ECO:0000313" key="2">
    <source>
        <dbReference type="Proteomes" id="UP001161497"/>
    </source>
</evidence>
<dbReference type="EMBL" id="OX458932">
    <property type="protein sequence ID" value="CAI9084584.1"/>
    <property type="molecule type" value="Genomic_DNA"/>
</dbReference>
<protein>
    <submittedName>
        <fullName evidence="1">Uncharacterized protein</fullName>
    </submittedName>
</protein>
<gene>
    <name evidence="1" type="ORF">MFUM_0180</name>
</gene>
<organism evidence="1 2">
    <name type="scientific">Candidatus Methylacidiphilum fumarolicum</name>
    <dbReference type="NCBI Taxonomy" id="591154"/>
    <lineage>
        <taxon>Bacteria</taxon>
        <taxon>Pseudomonadati</taxon>
        <taxon>Verrucomicrobiota</taxon>
        <taxon>Methylacidiphilae</taxon>
        <taxon>Methylacidiphilales</taxon>
        <taxon>Methylacidiphilaceae</taxon>
        <taxon>Methylacidiphilum (ex Ratnadevi et al. 2023)</taxon>
    </lineage>
</organism>